<organism evidence="4 5">
    <name type="scientific">Bifidobacterium callitrichos</name>
    <dbReference type="NCBI Taxonomy" id="762209"/>
    <lineage>
        <taxon>Bacteria</taxon>
        <taxon>Bacillati</taxon>
        <taxon>Actinomycetota</taxon>
        <taxon>Actinomycetes</taxon>
        <taxon>Bifidobacteriales</taxon>
        <taxon>Bifidobacteriaceae</taxon>
        <taxon>Bifidobacterium</taxon>
    </lineage>
</organism>
<dbReference type="Pfam" id="PF20214">
    <property type="entry name" value="DUF6574"/>
    <property type="match status" value="1"/>
</dbReference>
<feature type="transmembrane region" description="Helical" evidence="2">
    <location>
        <begin position="409"/>
        <end position="436"/>
    </location>
</feature>
<dbReference type="SUPFAM" id="SSF57829">
    <property type="entry name" value="Zn-binding ribosomal proteins"/>
    <property type="match status" value="1"/>
</dbReference>
<keyword evidence="5" id="KW-1185">Reference proteome</keyword>
<feature type="compositionally biased region" description="Polar residues" evidence="1">
    <location>
        <begin position="275"/>
        <end position="292"/>
    </location>
</feature>
<gene>
    <name evidence="4" type="ORF">CPA40_03885</name>
</gene>
<keyword evidence="2" id="KW-1133">Transmembrane helix</keyword>
<dbReference type="Pfam" id="PF13240">
    <property type="entry name" value="Zn_Ribbon_1"/>
    <property type="match status" value="1"/>
</dbReference>
<feature type="transmembrane region" description="Helical" evidence="2">
    <location>
        <begin position="456"/>
        <end position="472"/>
    </location>
</feature>
<proteinExistence type="predicted"/>
<dbReference type="EMBL" id="NWTX01000004">
    <property type="protein sequence ID" value="PST46808.1"/>
    <property type="molecule type" value="Genomic_DNA"/>
</dbReference>
<dbReference type="Proteomes" id="UP000240228">
    <property type="component" value="Unassembled WGS sequence"/>
</dbReference>
<protein>
    <recommendedName>
        <fullName evidence="3">Zinc-ribbon domain-containing protein</fullName>
    </recommendedName>
</protein>
<reference evidence="4 5" key="2">
    <citation type="submission" date="2018-03" db="EMBL/GenBank/DDBJ databases">
        <title>The comparative genomics of Bifidobacterium callitrichos reflects dietary carbohydrate utilization within the common marmoset gut.</title>
        <authorList>
            <person name="Rani A."/>
        </authorList>
    </citation>
    <scope>NUCLEOTIDE SEQUENCE [LARGE SCALE GENOMIC DNA]</scope>
    <source>
        <strain evidence="4 5">UMA51805</strain>
    </source>
</reference>
<feature type="transmembrane region" description="Helical" evidence="2">
    <location>
        <begin position="510"/>
        <end position="543"/>
    </location>
</feature>
<comment type="caution">
    <text evidence="4">The sequence shown here is derived from an EMBL/GenBank/DDBJ whole genome shotgun (WGS) entry which is preliminary data.</text>
</comment>
<dbReference type="GO" id="GO:0006412">
    <property type="term" value="P:translation"/>
    <property type="evidence" value="ECO:0007669"/>
    <property type="project" value="InterPro"/>
</dbReference>
<sequence length="557" mass="59751">MRRRCSCGRAIANRFTESKGVKMKYCSQCGAQNPQTARFCRQCGHQFSVQPAAPVPPPASPAEKTTVLPHMPDAGIGMMATQPIARPNDLFEQPSSDLSELAALVNHSMDAEPPATPAGPANDSGSVKDDAAGTAKDAAGTDAVASKTKASTESETEAIASEPAESVEPVEPVASEETGRFDESAASDASKSHDEPVTDAEVNPPVRETQAAPVQPMAEQAYQQQPYGQPAHPQQTGFQQPAYQQLAGQQYEPQYGSQPGPQPFVQPNAQPQPGPQYASQYDPQSGPQSGPDQRNPYGQPGYQPQPGFTQPQPGYQQPNYQQQPAGPAAQPSRFEAEARTFGTWLKTFFSKPTDVGKGQPWYAIVVILAVALISAWSCLLVLTHGGSSILNAIPMSSISSSIGNEAQSAALPVFMLLWIVFALYDYGSIAVAWLMLRIEGDPTTFGSFHDRVAHALGPWAVLNIAAFLLALVQLDPLAMLIWMLATSTRIAWMTSLVWNGEVHRGLDPHWVRFLCVLLQGVLIGILLFILLTITGTVLGSIVASHASNYLQQFTGGY</sequence>
<feature type="compositionally biased region" description="Low complexity" evidence="1">
    <location>
        <begin position="296"/>
        <end position="331"/>
    </location>
</feature>
<evidence type="ECO:0000256" key="1">
    <source>
        <dbReference type="SAM" id="MobiDB-lite"/>
    </source>
</evidence>
<name>A0A2T3GBF1_9BIFI</name>
<keyword evidence="2" id="KW-0472">Membrane</keyword>
<accession>A0A2T3GBF1</accession>
<feature type="region of interest" description="Disordered" evidence="1">
    <location>
        <begin position="110"/>
        <end position="333"/>
    </location>
</feature>
<feature type="transmembrane region" description="Helical" evidence="2">
    <location>
        <begin position="479"/>
        <end position="498"/>
    </location>
</feature>
<dbReference type="InterPro" id="IPR038587">
    <property type="entry name" value="Ribosomal_eL40_sf"/>
</dbReference>
<evidence type="ECO:0000256" key="2">
    <source>
        <dbReference type="SAM" id="Phobius"/>
    </source>
</evidence>
<reference evidence="5" key="1">
    <citation type="submission" date="2017-09" db="EMBL/GenBank/DDBJ databases">
        <authorList>
            <person name="Sela D.A."/>
            <person name="Albert K."/>
        </authorList>
    </citation>
    <scope>NUCLEOTIDE SEQUENCE [LARGE SCALE GENOMIC DNA]</scope>
    <source>
        <strain evidence="5">UMA51805</strain>
    </source>
</reference>
<feature type="transmembrane region" description="Helical" evidence="2">
    <location>
        <begin position="361"/>
        <end position="382"/>
    </location>
</feature>
<dbReference type="InterPro" id="IPR026870">
    <property type="entry name" value="Zinc_ribbon_dom"/>
</dbReference>
<keyword evidence="2" id="KW-0812">Transmembrane</keyword>
<feature type="compositionally biased region" description="Low complexity" evidence="1">
    <location>
        <begin position="220"/>
        <end position="251"/>
    </location>
</feature>
<feature type="compositionally biased region" description="Low complexity" evidence="1">
    <location>
        <begin position="132"/>
        <end position="176"/>
    </location>
</feature>
<dbReference type="InterPro" id="IPR011332">
    <property type="entry name" value="Ribosomal_zn-bd"/>
</dbReference>
<feature type="compositionally biased region" description="Pro residues" evidence="1">
    <location>
        <begin position="260"/>
        <end position="274"/>
    </location>
</feature>
<evidence type="ECO:0000313" key="4">
    <source>
        <dbReference type="EMBL" id="PST46808.1"/>
    </source>
</evidence>
<evidence type="ECO:0000313" key="5">
    <source>
        <dbReference type="Proteomes" id="UP000240228"/>
    </source>
</evidence>
<feature type="domain" description="Zinc-ribbon" evidence="3">
    <location>
        <begin position="25"/>
        <end position="46"/>
    </location>
</feature>
<dbReference type="InterPro" id="IPR046481">
    <property type="entry name" value="DUF6574"/>
</dbReference>
<evidence type="ECO:0000259" key="3">
    <source>
        <dbReference type="Pfam" id="PF13240"/>
    </source>
</evidence>
<dbReference type="Gene3D" id="4.10.1060.50">
    <property type="match status" value="1"/>
</dbReference>
<dbReference type="AlphaFoldDB" id="A0A2T3GBF1"/>